<reference evidence="4" key="2">
    <citation type="submission" date="2020-09" db="EMBL/GenBank/DDBJ databases">
        <authorList>
            <person name="Sun Q."/>
            <person name="Zhou Y."/>
        </authorList>
    </citation>
    <scope>NUCLEOTIDE SEQUENCE</scope>
    <source>
        <strain evidence="4">CGMCC 1.12919</strain>
    </source>
</reference>
<dbReference type="Gene3D" id="1.10.8.350">
    <property type="entry name" value="Bacterial muramidase"/>
    <property type="match status" value="1"/>
</dbReference>
<evidence type="ECO:0000313" key="4">
    <source>
        <dbReference type="EMBL" id="GGC66931.1"/>
    </source>
</evidence>
<dbReference type="Pfam" id="PF01471">
    <property type="entry name" value="PG_binding_1"/>
    <property type="match status" value="1"/>
</dbReference>
<dbReference type="EMBL" id="BMGG01000004">
    <property type="protein sequence ID" value="GGC66931.1"/>
    <property type="molecule type" value="Genomic_DNA"/>
</dbReference>
<name>A0A916XEX3_9HYPH</name>
<dbReference type="AlphaFoldDB" id="A0A916XEX3"/>
<comment type="caution">
    <text evidence="4">The sequence shown here is derived from an EMBL/GenBank/DDBJ whole genome shotgun (WGS) entry which is preliminary data.</text>
</comment>
<proteinExistence type="predicted"/>
<feature type="domain" description="Transglycosylase SLT" evidence="3">
    <location>
        <begin position="33"/>
        <end position="332"/>
    </location>
</feature>
<dbReference type="InterPro" id="IPR036365">
    <property type="entry name" value="PGBD-like_sf"/>
</dbReference>
<dbReference type="NCBIfam" id="TIGR02283">
    <property type="entry name" value="MltB_2"/>
    <property type="match status" value="1"/>
</dbReference>
<dbReference type="PANTHER" id="PTHR30163">
    <property type="entry name" value="MEMBRANE-BOUND LYTIC MUREIN TRANSGLYCOSYLASE B"/>
    <property type="match status" value="1"/>
</dbReference>
<dbReference type="Gene3D" id="1.10.101.10">
    <property type="entry name" value="PGBD-like superfamily/PGBD"/>
    <property type="match status" value="1"/>
</dbReference>
<dbReference type="SUPFAM" id="SSF53955">
    <property type="entry name" value="Lysozyme-like"/>
    <property type="match status" value="1"/>
</dbReference>
<dbReference type="InterPro" id="IPR002477">
    <property type="entry name" value="Peptidoglycan-bd-like"/>
</dbReference>
<evidence type="ECO:0000313" key="5">
    <source>
        <dbReference type="Proteomes" id="UP000637002"/>
    </source>
</evidence>
<evidence type="ECO:0000259" key="3">
    <source>
        <dbReference type="Pfam" id="PF13406"/>
    </source>
</evidence>
<evidence type="ECO:0000256" key="1">
    <source>
        <dbReference type="SAM" id="SignalP"/>
    </source>
</evidence>
<dbReference type="GO" id="GO:0008933">
    <property type="term" value="F:peptidoglycan lytic transglycosylase activity"/>
    <property type="evidence" value="ECO:0007669"/>
    <property type="project" value="TreeGrafter"/>
</dbReference>
<keyword evidence="1" id="KW-0732">Signal</keyword>
<dbReference type="Pfam" id="PF13406">
    <property type="entry name" value="SLT_2"/>
    <property type="match status" value="1"/>
</dbReference>
<dbReference type="InterPro" id="IPR011970">
    <property type="entry name" value="MltB_2"/>
</dbReference>
<keyword evidence="5" id="KW-1185">Reference proteome</keyword>
<feature type="chain" id="PRO_5037455934" evidence="1">
    <location>
        <begin position="31"/>
        <end position="410"/>
    </location>
</feature>
<evidence type="ECO:0000259" key="2">
    <source>
        <dbReference type="Pfam" id="PF01471"/>
    </source>
</evidence>
<reference evidence="4" key="1">
    <citation type="journal article" date="2014" name="Int. J. Syst. Evol. Microbiol.">
        <title>Complete genome sequence of Corynebacterium casei LMG S-19264T (=DSM 44701T), isolated from a smear-ripened cheese.</title>
        <authorList>
            <consortium name="US DOE Joint Genome Institute (JGI-PGF)"/>
            <person name="Walter F."/>
            <person name="Albersmeier A."/>
            <person name="Kalinowski J."/>
            <person name="Ruckert C."/>
        </authorList>
    </citation>
    <scope>NUCLEOTIDE SEQUENCE</scope>
    <source>
        <strain evidence="4">CGMCC 1.12919</strain>
    </source>
</reference>
<dbReference type="Gene3D" id="1.10.530.10">
    <property type="match status" value="1"/>
</dbReference>
<dbReference type="InterPro" id="IPR031304">
    <property type="entry name" value="SLT_2"/>
</dbReference>
<organism evidence="4 5">
    <name type="scientific">Chelatococcus reniformis</name>
    <dbReference type="NCBI Taxonomy" id="1494448"/>
    <lineage>
        <taxon>Bacteria</taxon>
        <taxon>Pseudomonadati</taxon>
        <taxon>Pseudomonadota</taxon>
        <taxon>Alphaproteobacteria</taxon>
        <taxon>Hyphomicrobiales</taxon>
        <taxon>Chelatococcaceae</taxon>
        <taxon>Chelatococcus</taxon>
    </lineage>
</organism>
<dbReference type="PANTHER" id="PTHR30163:SF8">
    <property type="entry name" value="LYTIC MUREIN TRANSGLYCOSYLASE"/>
    <property type="match status" value="1"/>
</dbReference>
<dbReference type="InterPro" id="IPR023346">
    <property type="entry name" value="Lysozyme-like_dom_sf"/>
</dbReference>
<dbReference type="GO" id="GO:0009253">
    <property type="term" value="P:peptidoglycan catabolic process"/>
    <property type="evidence" value="ECO:0007669"/>
    <property type="project" value="TreeGrafter"/>
</dbReference>
<gene>
    <name evidence="4" type="ORF">GCM10010994_26880</name>
</gene>
<feature type="domain" description="Peptidoglycan binding-like" evidence="2">
    <location>
        <begin position="353"/>
        <end position="406"/>
    </location>
</feature>
<dbReference type="Proteomes" id="UP000637002">
    <property type="component" value="Unassembled WGS sequence"/>
</dbReference>
<sequence length="410" mass="43084">MIRGADVRMTFATVLSLALALGAWAGPAAAADFPDFVASLKPEAQALGVSAATFDAATTGLTPDLSLPNLDRGQGGPTNAGQAEFTATPAQYLSDKAIGGAAGRGRALLASLRPQIAAIERRFGVPGPIVLAIFGRESGYGTQVGKYDAVRTLATQAWAGRRRQEYRGEFLYALKLLQDGVVSRAALKSSWAGAIGMAQMLPSQYYKYAVNLDGSGRPDIWRSTPDTLASIANHLKGEGWRAGEPWALEVVAPRGVDCTLGSPEQPQAYSQWLSAGFRPVDGNGVASSSARFALLLPAGPYGPGFLIGTNYFVLKAYNFSDLYVLYVGHLADRIAGGGSFATPWSPVTQPSASALAAMQRKLAALGIYADKIDGKAGMKTRLAVGAFQKARGLPVDCWPDAATLRRIAAD</sequence>
<accession>A0A916XEX3</accession>
<dbReference type="SUPFAM" id="SSF47090">
    <property type="entry name" value="PGBD-like"/>
    <property type="match status" value="1"/>
</dbReference>
<dbReference type="InterPro" id="IPR036366">
    <property type="entry name" value="PGBDSf"/>
</dbReference>
<feature type="signal peptide" evidence="1">
    <location>
        <begin position="1"/>
        <end position="30"/>
    </location>
</feature>
<protein>
    <submittedName>
        <fullName evidence="4">Transglycosylase</fullName>
    </submittedName>
</protein>
<dbReference type="InterPro" id="IPR043426">
    <property type="entry name" value="MltB-like"/>
</dbReference>